<organism evidence="1 2">
    <name type="scientific">Dermacentor silvarum</name>
    <name type="common">Tick</name>
    <dbReference type="NCBI Taxonomy" id="543639"/>
    <lineage>
        <taxon>Eukaryota</taxon>
        <taxon>Metazoa</taxon>
        <taxon>Ecdysozoa</taxon>
        <taxon>Arthropoda</taxon>
        <taxon>Chelicerata</taxon>
        <taxon>Arachnida</taxon>
        <taxon>Acari</taxon>
        <taxon>Parasitiformes</taxon>
        <taxon>Ixodida</taxon>
        <taxon>Ixodoidea</taxon>
        <taxon>Ixodidae</taxon>
        <taxon>Rhipicephalinae</taxon>
        <taxon>Dermacentor</taxon>
    </lineage>
</organism>
<protein>
    <submittedName>
        <fullName evidence="1">Uncharacterized protein</fullName>
    </submittedName>
</protein>
<accession>A0ACB8DTL4</accession>
<dbReference type="EMBL" id="CM023470">
    <property type="protein sequence ID" value="KAH7977676.1"/>
    <property type="molecule type" value="Genomic_DNA"/>
</dbReference>
<sequence length="849" mass="96970">MDEQDALRQQLELLQRQLHTQQELIQKQEQQLQERHRQLNDSVQQHPGDASATLTAPAGSADDVRTPADDIAHVSLSSIRRFGPARPRYDSPKSRPNRTRYDYVVAHLDARNTNEVRDIFANPPTANLYERLKTELIRRLSLSEDQKMRQLQSTELAEHKPSQLLRHMRSLAGNMEVQDSLLRAPRPGTSAGLAYATSRPTCRDRVIEASLPQLSPTVQAVTAPLNTTELARRIDGINRQLSSIQRRLDQHMPTRHSQSRDHNTAPSQQPGDDDQCYYHLRFGDRSPQWKRQRQIVDTAASFQPGDRRIFLTDQIQSSGSLSTAVTRPPRYSSSYAIRAQRSKPVNNQDLRLAPLAQALRKSPPPPPKKVTGGPSPEHNRITQLEKENRLLKQALDQLRSEVATLKKDDRKTGEECTSQSALPPTPVVEDPIEVQVAEPPCRSDLLSLVPKEKLKCAPVVEMRGDDMAHVVWDLAHERLIELYVDADLSVFDLSIEHRNQTNDTATLDATLALKIHNVGVKCATITAEKDVLEKYHLKHMWMSPHAGIRNALGGAVFREPMVCRNILPLVKQWCRPIIIARHAFGDQYNGQDFVVPGPGTLQIKYSPTIGAPYNLEARRPARERYFADWLGAKPQEEECLQLQATPRFYQFWQDVLDERNAAISSRSDQRRLQATKRDECETAALKKERDDLAVILSSQQNTKSAAVNKVAEQRRKRIQEQEDSVNQMHKTVNEQPRMIRLKEDAERSAKKLQQEISNMKQARVQLMKRMKEESERHRRQQTKRTREIRALRIREQQSAHMARMERQNVLAINVLQCSVEEALAANNRFEVAQRRRLESRANGNGFDSM</sequence>
<proteinExistence type="predicted"/>
<comment type="caution">
    <text evidence="1">The sequence shown here is derived from an EMBL/GenBank/DDBJ whole genome shotgun (WGS) entry which is preliminary data.</text>
</comment>
<name>A0ACB8DTL4_DERSI</name>
<gene>
    <name evidence="1" type="ORF">HPB49_003163</name>
</gene>
<reference evidence="1" key="1">
    <citation type="submission" date="2020-05" db="EMBL/GenBank/DDBJ databases">
        <title>Large-scale comparative analyses of tick genomes elucidate their genetic diversity and vector capacities.</title>
        <authorList>
            <person name="Jia N."/>
            <person name="Wang J."/>
            <person name="Shi W."/>
            <person name="Du L."/>
            <person name="Sun Y."/>
            <person name="Zhan W."/>
            <person name="Jiang J."/>
            <person name="Wang Q."/>
            <person name="Zhang B."/>
            <person name="Ji P."/>
            <person name="Sakyi L.B."/>
            <person name="Cui X."/>
            <person name="Yuan T."/>
            <person name="Jiang B."/>
            <person name="Yang W."/>
            <person name="Lam T.T.-Y."/>
            <person name="Chang Q."/>
            <person name="Ding S."/>
            <person name="Wang X."/>
            <person name="Zhu J."/>
            <person name="Ruan X."/>
            <person name="Zhao L."/>
            <person name="Wei J."/>
            <person name="Que T."/>
            <person name="Du C."/>
            <person name="Cheng J."/>
            <person name="Dai P."/>
            <person name="Han X."/>
            <person name="Huang E."/>
            <person name="Gao Y."/>
            <person name="Liu J."/>
            <person name="Shao H."/>
            <person name="Ye R."/>
            <person name="Li L."/>
            <person name="Wei W."/>
            <person name="Wang X."/>
            <person name="Wang C."/>
            <person name="Yang T."/>
            <person name="Huo Q."/>
            <person name="Li W."/>
            <person name="Guo W."/>
            <person name="Chen H."/>
            <person name="Zhou L."/>
            <person name="Ni X."/>
            <person name="Tian J."/>
            <person name="Zhou Y."/>
            <person name="Sheng Y."/>
            <person name="Liu T."/>
            <person name="Pan Y."/>
            <person name="Xia L."/>
            <person name="Li J."/>
            <person name="Zhao F."/>
            <person name="Cao W."/>
        </authorList>
    </citation>
    <scope>NUCLEOTIDE SEQUENCE</scope>
    <source>
        <strain evidence="1">Dsil-2018</strain>
    </source>
</reference>
<dbReference type="Proteomes" id="UP000821865">
    <property type="component" value="Chromosome 1"/>
</dbReference>
<keyword evidence="2" id="KW-1185">Reference proteome</keyword>
<evidence type="ECO:0000313" key="2">
    <source>
        <dbReference type="Proteomes" id="UP000821865"/>
    </source>
</evidence>
<evidence type="ECO:0000313" key="1">
    <source>
        <dbReference type="EMBL" id="KAH7977676.1"/>
    </source>
</evidence>